<dbReference type="EMBL" id="UINC01172243">
    <property type="protein sequence ID" value="SVD77219.1"/>
    <property type="molecule type" value="Genomic_DNA"/>
</dbReference>
<sequence length="51" mass="5721">MLLKFFPSLITIPSIPPSLIRRFEPIPITVRFILGDNILSNKASSYEESGT</sequence>
<organism evidence="1">
    <name type="scientific">marine metagenome</name>
    <dbReference type="NCBI Taxonomy" id="408172"/>
    <lineage>
        <taxon>unclassified sequences</taxon>
        <taxon>metagenomes</taxon>
        <taxon>ecological metagenomes</taxon>
    </lineage>
</organism>
<evidence type="ECO:0000313" key="1">
    <source>
        <dbReference type="EMBL" id="SVD77219.1"/>
    </source>
</evidence>
<name>A0A382Y2E9_9ZZZZ</name>
<protein>
    <submittedName>
        <fullName evidence="1">Uncharacterized protein</fullName>
    </submittedName>
</protein>
<dbReference type="AlphaFoldDB" id="A0A382Y2E9"/>
<reference evidence="1" key="1">
    <citation type="submission" date="2018-05" db="EMBL/GenBank/DDBJ databases">
        <authorList>
            <person name="Lanie J.A."/>
            <person name="Ng W.-L."/>
            <person name="Kazmierczak K.M."/>
            <person name="Andrzejewski T.M."/>
            <person name="Davidsen T.M."/>
            <person name="Wayne K.J."/>
            <person name="Tettelin H."/>
            <person name="Glass J.I."/>
            <person name="Rusch D."/>
            <person name="Podicherti R."/>
            <person name="Tsui H.-C.T."/>
            <person name="Winkler M.E."/>
        </authorList>
    </citation>
    <scope>NUCLEOTIDE SEQUENCE</scope>
</reference>
<accession>A0A382Y2E9</accession>
<gene>
    <name evidence="1" type="ORF">METZ01_LOCUS430073</name>
</gene>
<proteinExistence type="predicted"/>